<dbReference type="SUPFAM" id="SSF50129">
    <property type="entry name" value="GroES-like"/>
    <property type="match status" value="1"/>
</dbReference>
<keyword evidence="20" id="KW-0472">Membrane</keyword>
<evidence type="ECO:0000256" key="11">
    <source>
        <dbReference type="ARBA" id="ARBA00022806"/>
    </source>
</evidence>
<comment type="catalytic activity">
    <reaction evidence="1 19">
        <text>5-O-(1-carboxyvinyl)-3-phosphoshikimate = chorismate + phosphate</text>
        <dbReference type="Rhea" id="RHEA:21020"/>
        <dbReference type="ChEBI" id="CHEBI:29748"/>
        <dbReference type="ChEBI" id="CHEBI:43474"/>
        <dbReference type="ChEBI" id="CHEBI:57701"/>
        <dbReference type="EC" id="4.2.3.5"/>
    </reaction>
</comment>
<dbReference type="CDD" id="cd00320">
    <property type="entry name" value="cpn10"/>
    <property type="match status" value="1"/>
</dbReference>
<evidence type="ECO:0000256" key="7">
    <source>
        <dbReference type="ARBA" id="ARBA00009164"/>
    </source>
</evidence>
<dbReference type="GO" id="GO:0009073">
    <property type="term" value="P:aromatic amino acid family biosynthetic process"/>
    <property type="evidence" value="ECO:0007669"/>
    <property type="project" value="UniProtKB-KW"/>
</dbReference>
<keyword evidence="13" id="KW-0783">Tetrahydrobiopterin biosynthesis</keyword>
<evidence type="ECO:0000256" key="15">
    <source>
        <dbReference type="ARBA" id="ARBA00023186"/>
    </source>
</evidence>
<dbReference type="NCBIfam" id="TIGR00033">
    <property type="entry name" value="aroC"/>
    <property type="match status" value="1"/>
</dbReference>
<dbReference type="CDD" id="cd07304">
    <property type="entry name" value="Chorismate_synthase"/>
    <property type="match status" value="1"/>
</dbReference>
<evidence type="ECO:0000256" key="17">
    <source>
        <dbReference type="ARBA" id="ARBA00053861"/>
    </source>
</evidence>
<comment type="cofactor">
    <cofactor evidence="19">
        <name>FMNH2</name>
        <dbReference type="ChEBI" id="CHEBI:57618"/>
    </cofactor>
    <text evidence="19">Reduced FMN (FMNH(2)).</text>
</comment>
<dbReference type="GO" id="GO:0008652">
    <property type="term" value="P:amino acid biosynthetic process"/>
    <property type="evidence" value="ECO:0007669"/>
    <property type="project" value="UniProtKB-KW"/>
</dbReference>
<comment type="similarity">
    <text evidence="6 19">Belongs to the chorismate synthase family.</text>
</comment>
<organism evidence="23 24">
    <name type="scientific">Diploptera punctata</name>
    <name type="common">Pacific beetle cockroach</name>
    <dbReference type="NCBI Taxonomy" id="6984"/>
    <lineage>
        <taxon>Eukaryota</taxon>
        <taxon>Metazoa</taxon>
        <taxon>Ecdysozoa</taxon>
        <taxon>Arthropoda</taxon>
        <taxon>Hexapoda</taxon>
        <taxon>Insecta</taxon>
        <taxon>Pterygota</taxon>
        <taxon>Neoptera</taxon>
        <taxon>Polyneoptera</taxon>
        <taxon>Dictyoptera</taxon>
        <taxon>Blattodea</taxon>
        <taxon>Blaberoidea</taxon>
        <taxon>Blaberidae</taxon>
        <taxon>Diplopterinae</taxon>
        <taxon>Diploptera</taxon>
    </lineage>
</organism>
<dbReference type="InterPro" id="IPR018369">
    <property type="entry name" value="Chaprnonin_Cpn10_CS"/>
</dbReference>
<dbReference type="PROSITE" id="PS00039">
    <property type="entry name" value="DEAD_ATP_HELICASE"/>
    <property type="match status" value="1"/>
</dbReference>
<evidence type="ECO:0000256" key="16">
    <source>
        <dbReference type="ARBA" id="ARBA00023239"/>
    </source>
</evidence>
<feature type="transmembrane region" description="Helical" evidence="20">
    <location>
        <begin position="922"/>
        <end position="943"/>
    </location>
</feature>
<evidence type="ECO:0000256" key="4">
    <source>
        <dbReference type="ARBA" id="ARBA00006607"/>
    </source>
</evidence>
<dbReference type="EC" id="4.2.3.5" evidence="19"/>
<dbReference type="PROSITE" id="PS00296">
    <property type="entry name" value="CHAPERONINS_CPN60"/>
    <property type="match status" value="1"/>
</dbReference>
<name>A0AAD7ZNS0_DIPPU</name>
<dbReference type="NCBIfam" id="NF000592">
    <property type="entry name" value="PRK00013.1"/>
    <property type="match status" value="1"/>
</dbReference>
<dbReference type="Pfam" id="PF00270">
    <property type="entry name" value="DEAD"/>
    <property type="match status" value="1"/>
</dbReference>
<dbReference type="InterPro" id="IPR027266">
    <property type="entry name" value="TrmE/GcvT-like"/>
</dbReference>
<dbReference type="Pfam" id="PF00118">
    <property type="entry name" value="Cpn60_TCP1"/>
    <property type="match status" value="1"/>
</dbReference>
<dbReference type="InterPro" id="IPR020818">
    <property type="entry name" value="Chaperonin_GroES"/>
</dbReference>
<dbReference type="InterPro" id="IPR035904">
    <property type="entry name" value="Chorismate_synth_AroC_sf"/>
</dbReference>
<dbReference type="CDD" id="cd18787">
    <property type="entry name" value="SF2_C_DEAD"/>
    <property type="match status" value="1"/>
</dbReference>
<dbReference type="InterPro" id="IPR027413">
    <property type="entry name" value="GROEL-like_equatorial_sf"/>
</dbReference>
<dbReference type="InterPro" id="IPR027410">
    <property type="entry name" value="TCP-1-like_intermed_sf"/>
</dbReference>
<evidence type="ECO:0000259" key="22">
    <source>
        <dbReference type="PROSITE" id="PS51194"/>
    </source>
</evidence>
<dbReference type="InterPro" id="IPR027417">
    <property type="entry name" value="P-loop_NTPase"/>
</dbReference>
<keyword evidence="12" id="KW-0067">ATP-binding</keyword>
<dbReference type="InterPro" id="IPR027409">
    <property type="entry name" value="GroEL-like_apical_dom_sf"/>
</dbReference>
<reference evidence="23" key="2">
    <citation type="submission" date="2023-05" db="EMBL/GenBank/DDBJ databases">
        <authorList>
            <person name="Fouks B."/>
        </authorList>
    </citation>
    <scope>NUCLEOTIDE SEQUENCE</scope>
    <source>
        <strain evidence="23">Stay&amp;Tobe</strain>
        <tissue evidence="23">Testes</tissue>
    </source>
</reference>
<dbReference type="GO" id="GO:0042026">
    <property type="term" value="P:protein refolding"/>
    <property type="evidence" value="ECO:0007669"/>
    <property type="project" value="InterPro"/>
</dbReference>
<feature type="transmembrane region" description="Helical" evidence="20">
    <location>
        <begin position="880"/>
        <end position="901"/>
    </location>
</feature>
<dbReference type="NCBIfam" id="NF003793">
    <property type="entry name" value="PRK05382.1"/>
    <property type="match status" value="1"/>
</dbReference>
<dbReference type="Gene3D" id="3.30.260.10">
    <property type="entry name" value="TCP-1-like chaperonin intermediate domain"/>
    <property type="match status" value="1"/>
</dbReference>
<evidence type="ECO:0000256" key="1">
    <source>
        <dbReference type="ARBA" id="ARBA00001852"/>
    </source>
</evidence>
<dbReference type="GO" id="GO:0003676">
    <property type="term" value="F:nucleic acid binding"/>
    <property type="evidence" value="ECO:0007669"/>
    <property type="project" value="InterPro"/>
</dbReference>
<dbReference type="Pfam" id="PF00271">
    <property type="entry name" value="Helicase_C"/>
    <property type="match status" value="1"/>
</dbReference>
<dbReference type="Pfam" id="PF00166">
    <property type="entry name" value="Cpn10"/>
    <property type="match status" value="1"/>
</dbReference>
<dbReference type="InterPro" id="IPR000453">
    <property type="entry name" value="Chorismate_synth"/>
</dbReference>
<evidence type="ECO:0000256" key="18">
    <source>
        <dbReference type="RuleBase" id="RU000418"/>
    </source>
</evidence>
<dbReference type="HAMAP" id="MF_00300">
    <property type="entry name" value="Chorismate_synth"/>
    <property type="match status" value="1"/>
</dbReference>
<dbReference type="InterPro" id="IPR011545">
    <property type="entry name" value="DEAD/DEAH_box_helicase_dom"/>
</dbReference>
<dbReference type="InterPro" id="IPR038418">
    <property type="entry name" value="6-PTP_synth/QueD_sf"/>
</dbReference>
<dbReference type="PROSITE" id="PS00789">
    <property type="entry name" value="CHORISMATE_SYNTHASE_3"/>
    <property type="match status" value="1"/>
</dbReference>
<dbReference type="SUPFAM" id="SSF48592">
    <property type="entry name" value="GroEL equatorial domain-like"/>
    <property type="match status" value="1"/>
</dbReference>
<evidence type="ECO:0000256" key="19">
    <source>
        <dbReference type="RuleBase" id="RU000605"/>
    </source>
</evidence>
<dbReference type="NCBIfam" id="NF009488">
    <property type="entry name" value="PRK12850.1"/>
    <property type="match status" value="1"/>
</dbReference>
<keyword evidence="16 19" id="KW-0456">Lyase</keyword>
<keyword evidence="8 19" id="KW-0028">Amino-acid biosynthesis</keyword>
<gene>
    <name evidence="23" type="ORF">L9F63_021733</name>
</gene>
<dbReference type="SMART" id="SM00487">
    <property type="entry name" value="DEXDc"/>
    <property type="match status" value="1"/>
</dbReference>
<protein>
    <recommendedName>
        <fullName evidence="19">Chorismate synthase</fullName>
        <ecNumber evidence="19">4.2.3.5</ecNumber>
    </recommendedName>
</protein>
<keyword evidence="20" id="KW-1133">Transmembrane helix</keyword>
<dbReference type="Pfam" id="PF01264">
    <property type="entry name" value="Chorismate_synt"/>
    <property type="match status" value="1"/>
</dbReference>
<evidence type="ECO:0000256" key="13">
    <source>
        <dbReference type="ARBA" id="ARBA00023007"/>
    </source>
</evidence>
<evidence type="ECO:0000256" key="12">
    <source>
        <dbReference type="ARBA" id="ARBA00022840"/>
    </source>
</evidence>
<feature type="domain" description="Helicase ATP-binding" evidence="21">
    <location>
        <begin position="950"/>
        <end position="1073"/>
    </location>
</feature>
<evidence type="ECO:0000256" key="8">
    <source>
        <dbReference type="ARBA" id="ARBA00022605"/>
    </source>
</evidence>
<dbReference type="NCBIfam" id="NF009487">
    <property type="entry name" value="PRK12849.1"/>
    <property type="match status" value="1"/>
</dbReference>
<proteinExistence type="inferred from homology"/>
<dbReference type="GO" id="GO:0004386">
    <property type="term" value="F:helicase activity"/>
    <property type="evidence" value="ECO:0007669"/>
    <property type="project" value="UniProtKB-KW"/>
</dbReference>
<dbReference type="FunFam" id="3.60.150.10:FF:000003">
    <property type="entry name" value="Chorismate synthase"/>
    <property type="match status" value="1"/>
</dbReference>
<dbReference type="PROSITE" id="PS51194">
    <property type="entry name" value="HELICASE_CTER"/>
    <property type="match status" value="1"/>
</dbReference>
<dbReference type="PROSITE" id="PS51192">
    <property type="entry name" value="HELICASE_ATP_BIND_1"/>
    <property type="match status" value="1"/>
</dbReference>
<dbReference type="SMART" id="SM00883">
    <property type="entry name" value="Cpn10"/>
    <property type="match status" value="1"/>
</dbReference>
<dbReference type="SUPFAM" id="SSF54849">
    <property type="entry name" value="GroEL-intermediate domain like"/>
    <property type="match status" value="2"/>
</dbReference>
<dbReference type="InterPro" id="IPR001650">
    <property type="entry name" value="Helicase_C-like"/>
</dbReference>
<dbReference type="Gene3D" id="3.40.50.300">
    <property type="entry name" value="P-loop containing nucleotide triphosphate hydrolases"/>
    <property type="match status" value="3"/>
</dbReference>
<evidence type="ECO:0000256" key="5">
    <source>
        <dbReference type="ARBA" id="ARBA00006975"/>
    </source>
</evidence>
<comment type="caution">
    <text evidence="23">The sequence shown here is derived from an EMBL/GenBank/DDBJ whole genome shotgun (WGS) entry which is preliminary data.</text>
</comment>
<dbReference type="PROSITE" id="PS00788">
    <property type="entry name" value="CHORISMATE_SYNTHASE_2"/>
    <property type="match status" value="1"/>
</dbReference>
<dbReference type="InterPro" id="IPR011032">
    <property type="entry name" value="GroES-like_sf"/>
</dbReference>
<dbReference type="GO" id="GO:0005524">
    <property type="term" value="F:ATP binding"/>
    <property type="evidence" value="ECO:0007669"/>
    <property type="project" value="UniProtKB-KW"/>
</dbReference>
<dbReference type="SUPFAM" id="SSF52029">
    <property type="entry name" value="GroEL apical domain-like"/>
    <property type="match status" value="1"/>
</dbReference>
<comment type="similarity">
    <text evidence="7">Belongs to the PTPS family.</text>
</comment>
<dbReference type="InterPro" id="IPR002423">
    <property type="entry name" value="Cpn60/GroEL/TCP-1"/>
</dbReference>
<comment type="pathway">
    <text evidence="3">Cofactor biosynthesis; tetrahydrobiopterin biosynthesis; tetrahydrobiopterin from 7,8-dihydroneopterin triphosphate: step 1/3.</text>
</comment>
<dbReference type="Proteomes" id="UP001233999">
    <property type="component" value="Unassembled WGS sequence"/>
</dbReference>
<dbReference type="Pfam" id="PF01242">
    <property type="entry name" value="PTPS"/>
    <property type="match status" value="1"/>
</dbReference>
<dbReference type="FunFam" id="3.50.7.10:FF:000001">
    <property type="entry name" value="60 kDa chaperonin"/>
    <property type="match status" value="1"/>
</dbReference>
<dbReference type="Gene3D" id="1.10.560.10">
    <property type="entry name" value="GroEL-like equatorial domain"/>
    <property type="match status" value="1"/>
</dbReference>
<keyword evidence="10" id="KW-0378">Hydrolase</keyword>
<dbReference type="PROSITE" id="PS00681">
    <property type="entry name" value="CHAPERONINS_CPN10"/>
    <property type="match status" value="1"/>
</dbReference>
<comment type="function">
    <text evidence="17">Catalyzes the last common step of the biosynthesis of aromatic amino acids, produced via the shikimic acid pathway.</text>
</comment>
<dbReference type="InterPro" id="IPR006222">
    <property type="entry name" value="GCVT_N"/>
</dbReference>
<accession>A0AAD7ZNS0</accession>
<dbReference type="CDD" id="cd03344">
    <property type="entry name" value="GroEL"/>
    <property type="match status" value="1"/>
</dbReference>
<evidence type="ECO:0000256" key="20">
    <source>
        <dbReference type="SAM" id="Phobius"/>
    </source>
</evidence>
<evidence type="ECO:0000313" key="23">
    <source>
        <dbReference type="EMBL" id="KAJ9583923.1"/>
    </source>
</evidence>
<dbReference type="InterPro" id="IPR018370">
    <property type="entry name" value="Chaperonin_Cpn60_CS"/>
</dbReference>
<comment type="similarity">
    <text evidence="5">Belongs to the GroES chaperonin family.</text>
</comment>
<dbReference type="SUPFAM" id="SSF103263">
    <property type="entry name" value="Chorismate synthase, AroC"/>
    <property type="match status" value="1"/>
</dbReference>
<keyword evidence="14 19" id="KW-0057">Aromatic amino acid biosynthesis</keyword>
<dbReference type="GO" id="GO:0004107">
    <property type="term" value="F:chorismate synthase activity"/>
    <property type="evidence" value="ECO:0007669"/>
    <property type="project" value="UniProtKB-EC"/>
</dbReference>
<keyword evidence="15" id="KW-0143">Chaperone</keyword>
<dbReference type="PRINTS" id="PR00298">
    <property type="entry name" value="CHAPERONIN60"/>
</dbReference>
<dbReference type="EMBL" id="JASPKZ010007497">
    <property type="protein sequence ID" value="KAJ9583923.1"/>
    <property type="molecule type" value="Genomic_DNA"/>
</dbReference>
<dbReference type="SUPFAM" id="SSF103025">
    <property type="entry name" value="Folate-binding domain"/>
    <property type="match status" value="1"/>
</dbReference>
<evidence type="ECO:0000256" key="2">
    <source>
        <dbReference type="ARBA" id="ARBA00005044"/>
    </source>
</evidence>
<dbReference type="PROSITE" id="PS00787">
    <property type="entry name" value="CHORISMATE_SYNTHASE_1"/>
    <property type="match status" value="1"/>
</dbReference>
<dbReference type="SUPFAM" id="SSF55620">
    <property type="entry name" value="Tetrahydrobiopterin biosynthesis enzymes-like"/>
    <property type="match status" value="1"/>
</dbReference>
<dbReference type="FunFam" id="1.10.560.10:FF:000001">
    <property type="entry name" value="60 kDa chaperonin"/>
    <property type="match status" value="1"/>
</dbReference>
<reference evidence="23" key="1">
    <citation type="journal article" date="2023" name="IScience">
        <title>Live-bearing cockroach genome reveals convergent evolutionary mechanisms linked to viviparity in insects and beyond.</title>
        <authorList>
            <person name="Fouks B."/>
            <person name="Harrison M.C."/>
            <person name="Mikhailova A.A."/>
            <person name="Marchal E."/>
            <person name="English S."/>
            <person name="Carruthers M."/>
            <person name="Jennings E.C."/>
            <person name="Chiamaka E.L."/>
            <person name="Frigard R.A."/>
            <person name="Pippel M."/>
            <person name="Attardo G.M."/>
            <person name="Benoit J.B."/>
            <person name="Bornberg-Bauer E."/>
            <person name="Tobe S.S."/>
        </authorList>
    </citation>
    <scope>NUCLEOTIDE SEQUENCE</scope>
    <source>
        <strain evidence="23">Stay&amp;Tobe</strain>
    </source>
</reference>
<dbReference type="Gene3D" id="3.60.150.10">
    <property type="entry name" value="Chorismate synthase AroC"/>
    <property type="match status" value="1"/>
</dbReference>
<evidence type="ECO:0000256" key="6">
    <source>
        <dbReference type="ARBA" id="ARBA00008014"/>
    </source>
</evidence>
<dbReference type="GO" id="GO:0006729">
    <property type="term" value="P:tetrahydrobiopterin biosynthetic process"/>
    <property type="evidence" value="ECO:0007669"/>
    <property type="project" value="UniProtKB-KW"/>
</dbReference>
<dbReference type="Gene3D" id="3.30.1360.120">
    <property type="entry name" value="Probable tRNA modification gtpase trme, domain 1"/>
    <property type="match status" value="1"/>
</dbReference>
<keyword evidence="24" id="KW-1185">Reference proteome</keyword>
<dbReference type="InterPro" id="IPR000629">
    <property type="entry name" value="RNA-helicase_DEAD-box_CS"/>
</dbReference>
<dbReference type="SMART" id="SM00490">
    <property type="entry name" value="HELICc"/>
    <property type="match status" value="1"/>
</dbReference>
<dbReference type="Pfam" id="PF01571">
    <property type="entry name" value="GCV_T"/>
    <property type="match status" value="1"/>
</dbReference>
<evidence type="ECO:0000256" key="3">
    <source>
        <dbReference type="ARBA" id="ARBA00005126"/>
    </source>
</evidence>
<keyword evidence="20" id="KW-0812">Transmembrane</keyword>
<feature type="transmembrane region" description="Helical" evidence="20">
    <location>
        <begin position="734"/>
        <end position="757"/>
    </location>
</feature>
<dbReference type="GO" id="GO:0140662">
    <property type="term" value="F:ATP-dependent protein folding chaperone"/>
    <property type="evidence" value="ECO:0007669"/>
    <property type="project" value="InterPro"/>
</dbReference>
<dbReference type="NCBIfam" id="NF009489">
    <property type="entry name" value="PRK12851.1"/>
    <property type="match status" value="1"/>
</dbReference>
<evidence type="ECO:0000256" key="14">
    <source>
        <dbReference type="ARBA" id="ARBA00023141"/>
    </source>
</evidence>
<keyword evidence="9" id="KW-0547">Nucleotide-binding</keyword>
<dbReference type="SUPFAM" id="SSF52540">
    <property type="entry name" value="P-loop containing nucleoside triphosphate hydrolases"/>
    <property type="match status" value="1"/>
</dbReference>
<dbReference type="Gene3D" id="3.30.479.10">
    <property type="entry name" value="6-pyruvoyl tetrahydropterin synthase/QueD"/>
    <property type="match status" value="1"/>
</dbReference>
<dbReference type="CDD" id="cd00268">
    <property type="entry name" value="DEADc"/>
    <property type="match status" value="1"/>
</dbReference>
<evidence type="ECO:0000256" key="10">
    <source>
        <dbReference type="ARBA" id="ARBA00022801"/>
    </source>
</evidence>
<dbReference type="NCBIfam" id="TIGR02348">
    <property type="entry name" value="GroEL"/>
    <property type="match status" value="1"/>
</dbReference>
<dbReference type="InterPro" id="IPR020541">
    <property type="entry name" value="Chorismate_synthase_CS"/>
</dbReference>
<feature type="transmembrane region" description="Helical" evidence="20">
    <location>
        <begin position="846"/>
        <end position="868"/>
    </location>
</feature>
<dbReference type="InterPro" id="IPR014001">
    <property type="entry name" value="Helicase_ATP-bd"/>
</dbReference>
<dbReference type="InterPro" id="IPR007115">
    <property type="entry name" value="6-PTP_synth/QueD"/>
</dbReference>
<comment type="similarity">
    <text evidence="4 18">Belongs to the chaperonin (HSP60) family.</text>
</comment>
<evidence type="ECO:0000259" key="21">
    <source>
        <dbReference type="PROSITE" id="PS51192"/>
    </source>
</evidence>
<evidence type="ECO:0000256" key="9">
    <source>
        <dbReference type="ARBA" id="ARBA00022741"/>
    </source>
</evidence>
<feature type="domain" description="Helicase C-terminal" evidence="22">
    <location>
        <begin position="1094"/>
        <end position="1245"/>
    </location>
</feature>
<keyword evidence="11" id="KW-0347">Helicase</keyword>
<dbReference type="Gene3D" id="3.50.7.10">
    <property type="entry name" value="GroEL"/>
    <property type="match status" value="1"/>
</dbReference>
<dbReference type="GO" id="GO:0016787">
    <property type="term" value="F:hydrolase activity"/>
    <property type="evidence" value="ECO:0007669"/>
    <property type="project" value="UniProtKB-KW"/>
</dbReference>
<comment type="pathway">
    <text evidence="2 19">Metabolic intermediate biosynthesis; chorismate biosynthesis; chorismate from D-erythrose 4-phosphate and phosphoenolpyruvate: step 7/7.</text>
</comment>
<dbReference type="HAMAP" id="MF_00600">
    <property type="entry name" value="CH60"/>
    <property type="match status" value="1"/>
</dbReference>
<dbReference type="InterPro" id="IPR001844">
    <property type="entry name" value="Cpn60/GroEL"/>
</dbReference>
<sequence length="1605" mass="177473">MVEVKIKPLADRVLVQPDPAETKTASGIIIPDTAKEKPQKGTIIAVGKGKKDEPMNLKEGDRVLYARDKLKKGVDALANAVKVTLGPKGRNVVLQKSFGGPQITKDGVTVAKEIELEDPIENLGAQMVKEVASKTNDVAGDGTTTATVLSQAIVREGLKNVAAGANPMDLKRGIDKALEVVILDLKRQSREVGGNTEKIKQVASISANNDEKTGALIADAFEKVGKEGVITVEEAKGTDTSVDVVEGMQFDRGYQSPYFVTNTEKMITEFDQPQILLSDKKIAAMKDLLPILEPVAQSGKPLLIISEEVEGEALATLVVNKIRGTLKVAAIKAPGFGDRRKAMLEDIAILTGGTVISEETGSKLEDVKLHMLGKAERVIIDKDNTTIVNGGGNKKDIRARVDQIKAQIETTTSDYDKEKLQEPASEVEMKEKKDRVDDALNATRAAVEEGIVAGGGVALVRAIKSLYNTTGDNADQDTGIQIVRRSLEEPLRQIVANAGGEGSVVVAKVAEGNGDFGYDAKIGEYKNMIMEGIIDPTKVARVALENAASVSAPPMPGAGGGGMGGMIVFSITSLTQPLPPFLGDTYLDISLTSSILAASYTLFGDFESALLTKDNKKKERLMTFVIDYNGEIVFMEKDKKIESSNVIWAAGVKGAIIKGFLQEDIKGGFFSMDCLDAFLLSVITGKIDPETGFVFNLQKLKSILYDEIEKFFDHKNMNLDIEEFSSKNPTIENIVIFIYFFRIFYFIYSRTIISILYSKINKSSRNSLRLEMGYRLYGQDISEDITPIEADLSWIVKFEKEFIAKNILQKQKKEKKYKKKFLSFTIKMEQILAINQKIPIKIGLSLVFPSLIVTWISAFINIILNYILLHGKCGFPKLGIIGVAYATLISRTTMLIVVGFLNYIPYFYIKNDNEVIFIAKKMIVIASFFQLSDGLQGIILGALRGLQDHGKTAAFGLPIIQKIDFDSTFPKALILCPTRELCIQITRDLCRFSKFSSFIKIVSLYGGANINSQIQSLKILDEADEMLNMGFKDELDSIIEKLPKNRQSLLFSATMSKYMNVIAHKYLIDPVEIITGKKNIGSDDVKHIYYIIENFKKKYLALKRIVDINPDIYGIIFCGTKKETKEIAEFLIKDGYNADALYGDLSQTQRESVMNRFRNRNLQFLVATDVAARGLDINNITHVINYNLPKESEIYVHRSGRTGRAGNVGISVCIIQKKEIRNLKEFEKRIGKSFDRVMVPTGKEIWNIFGNLFRVSTFGESHGIALGGVIDGCPAGVKLNFKEIQYELNRRKPGQSSIVTSRNEPDQINFLSGIFNNKTTGTPIGFIIYNKDHKSDDYDHIQEVYRPSHSDLTYEKKYGIRDYRGGGRSSARETICRVVAGAIAKQLIKNIKIISYVSSVGDIFLNKSYQELDLSRESIEKNPIRCPDPDTAKKMISKIQEIKNKGDTIGGIITCVIKNIPIGIGEPVFDKLHSELGKAMLSINAVKGFEYGSGFHGTKLTGSQHNDLFLKNGKTKTNLSGGIQGGISNGMDIYFRIAFKPVATIMKKQKTIDKYGNIVFIEGKGRHDPCVLPRAIPIVESMTALVLVDYCMYNNLSKFSSITIE</sequence>
<dbReference type="PANTHER" id="PTHR45633">
    <property type="entry name" value="60 KDA HEAT SHOCK PROTEIN, MITOCHONDRIAL"/>
    <property type="match status" value="1"/>
</dbReference>
<dbReference type="InterPro" id="IPR044742">
    <property type="entry name" value="DEAD/DEAH_RhlB"/>
</dbReference>
<evidence type="ECO:0000313" key="24">
    <source>
        <dbReference type="Proteomes" id="UP001233999"/>
    </source>
</evidence>